<sequence>MIKVVLVVLAELVLISILTFLTLTLTHSHMRRSTIVGTICILFNIMIYVAPLAVMGNIYSNMEKKINGPILSCAILGYTYKLSCLDTLWAPFYLSRKYFGCDYKWKKKIKVVLVVLAELVFFSILTLLTFLTHSRNHCWDHLYTL</sequence>
<dbReference type="Proteomes" id="UP000583929">
    <property type="component" value="Unassembled WGS sequence"/>
</dbReference>
<feature type="transmembrane region" description="Helical" evidence="1">
    <location>
        <begin position="111"/>
        <end position="131"/>
    </location>
</feature>
<keyword evidence="1" id="KW-0812">Transmembrane</keyword>
<feature type="transmembrane region" description="Helical" evidence="1">
    <location>
        <begin position="35"/>
        <end position="54"/>
    </location>
</feature>
<accession>A0A7J6FUX1</accession>
<evidence type="ECO:0000313" key="2">
    <source>
        <dbReference type="EMBL" id="KAF4374412.1"/>
    </source>
</evidence>
<keyword evidence="1" id="KW-0472">Membrane</keyword>
<gene>
    <name evidence="2" type="ORF">G4B88_026299</name>
</gene>
<protein>
    <submittedName>
        <fullName evidence="2">Uncharacterized protein</fullName>
    </submittedName>
</protein>
<proteinExistence type="predicted"/>
<comment type="caution">
    <text evidence="2">The sequence shown here is derived from an EMBL/GenBank/DDBJ whole genome shotgun (WGS) entry which is preliminary data.</text>
</comment>
<reference evidence="2 3" key="1">
    <citation type="journal article" date="2020" name="bioRxiv">
        <title>Sequence and annotation of 42 cannabis genomes reveals extensive copy number variation in cannabinoid synthesis and pathogen resistance genes.</title>
        <authorList>
            <person name="Mckernan K.J."/>
            <person name="Helbert Y."/>
            <person name="Kane L.T."/>
            <person name="Ebling H."/>
            <person name="Zhang L."/>
            <person name="Liu B."/>
            <person name="Eaton Z."/>
            <person name="Mclaughlin S."/>
            <person name="Kingan S."/>
            <person name="Baybayan P."/>
            <person name="Concepcion G."/>
            <person name="Jordan M."/>
            <person name="Riva A."/>
            <person name="Barbazuk W."/>
            <person name="Harkins T."/>
        </authorList>
    </citation>
    <scope>NUCLEOTIDE SEQUENCE [LARGE SCALE GENOMIC DNA]</scope>
    <source>
        <strain evidence="3">cv. Jamaican Lion 4</strain>
        <tissue evidence="2">Leaf</tissue>
    </source>
</reference>
<organism evidence="2 3">
    <name type="scientific">Cannabis sativa</name>
    <name type="common">Hemp</name>
    <name type="synonym">Marijuana</name>
    <dbReference type="NCBI Taxonomy" id="3483"/>
    <lineage>
        <taxon>Eukaryota</taxon>
        <taxon>Viridiplantae</taxon>
        <taxon>Streptophyta</taxon>
        <taxon>Embryophyta</taxon>
        <taxon>Tracheophyta</taxon>
        <taxon>Spermatophyta</taxon>
        <taxon>Magnoliopsida</taxon>
        <taxon>eudicotyledons</taxon>
        <taxon>Gunneridae</taxon>
        <taxon>Pentapetalae</taxon>
        <taxon>rosids</taxon>
        <taxon>fabids</taxon>
        <taxon>Rosales</taxon>
        <taxon>Cannabaceae</taxon>
        <taxon>Cannabis</taxon>
    </lineage>
</organism>
<evidence type="ECO:0000256" key="1">
    <source>
        <dbReference type="SAM" id="Phobius"/>
    </source>
</evidence>
<dbReference type="EMBL" id="JAATIQ010000169">
    <property type="protein sequence ID" value="KAF4374412.1"/>
    <property type="molecule type" value="Genomic_DNA"/>
</dbReference>
<dbReference type="AlphaFoldDB" id="A0A7J6FUX1"/>
<name>A0A7J6FUX1_CANSA</name>
<evidence type="ECO:0000313" key="3">
    <source>
        <dbReference type="Proteomes" id="UP000583929"/>
    </source>
</evidence>
<keyword evidence="1" id="KW-1133">Transmembrane helix</keyword>
<keyword evidence="3" id="KW-1185">Reference proteome</keyword>
<feature type="transmembrane region" description="Helical" evidence="1">
    <location>
        <begin position="6"/>
        <end position="23"/>
    </location>
</feature>